<feature type="domain" description="DUF1995" evidence="1">
    <location>
        <begin position="19"/>
        <end position="209"/>
    </location>
</feature>
<organism evidence="2 3">
    <name type="scientific">Dunaliella salina</name>
    <name type="common">Green alga</name>
    <name type="synonym">Protococcus salinus</name>
    <dbReference type="NCBI Taxonomy" id="3046"/>
    <lineage>
        <taxon>Eukaryota</taxon>
        <taxon>Viridiplantae</taxon>
        <taxon>Chlorophyta</taxon>
        <taxon>core chlorophytes</taxon>
        <taxon>Chlorophyceae</taxon>
        <taxon>CS clade</taxon>
        <taxon>Chlamydomonadales</taxon>
        <taxon>Dunaliellaceae</taxon>
        <taxon>Dunaliella</taxon>
    </lineage>
</organism>
<dbReference type="InterPro" id="IPR053021">
    <property type="entry name" value="Chloroplast_ADK"/>
</dbReference>
<comment type="caution">
    <text evidence="2">The sequence shown here is derived from an EMBL/GenBank/DDBJ whole genome shotgun (WGS) entry which is preliminary data.</text>
</comment>
<evidence type="ECO:0000313" key="2">
    <source>
        <dbReference type="EMBL" id="KAF5841967.1"/>
    </source>
</evidence>
<dbReference type="PANTHER" id="PTHR35509:SF4">
    <property type="entry name" value="DUF1995 DOMAIN-CONTAINING PROTEIN"/>
    <property type="match status" value="1"/>
</dbReference>
<dbReference type="Proteomes" id="UP000815325">
    <property type="component" value="Unassembled WGS sequence"/>
</dbReference>
<evidence type="ECO:0000313" key="3">
    <source>
        <dbReference type="Proteomes" id="UP000815325"/>
    </source>
</evidence>
<gene>
    <name evidence="2" type="ORF">DUNSADRAFT_10138</name>
</gene>
<protein>
    <recommendedName>
        <fullName evidence="1">DUF1995 domain-containing protein</fullName>
    </recommendedName>
</protein>
<dbReference type="PANTHER" id="PTHR35509">
    <property type="entry name" value="DOMAIN PROTEIN, PUTATIVE (DUF1995)-RELATED"/>
    <property type="match status" value="1"/>
</dbReference>
<dbReference type="Pfam" id="PF09353">
    <property type="entry name" value="DUF1995"/>
    <property type="match status" value="1"/>
</dbReference>
<dbReference type="InterPro" id="IPR018962">
    <property type="entry name" value="DUF1995"/>
</dbReference>
<dbReference type="EMBL" id="MU069472">
    <property type="protein sequence ID" value="KAF5841967.1"/>
    <property type="molecule type" value="Genomic_DNA"/>
</dbReference>
<proteinExistence type="predicted"/>
<reference evidence="2" key="1">
    <citation type="submission" date="2017-08" db="EMBL/GenBank/DDBJ databases">
        <authorList>
            <person name="Polle J.E."/>
            <person name="Barry K."/>
            <person name="Cushman J."/>
            <person name="Schmutz J."/>
            <person name="Tran D."/>
            <person name="Hathwaick L.T."/>
            <person name="Yim W.C."/>
            <person name="Jenkins J."/>
            <person name="Mckie-Krisberg Z.M."/>
            <person name="Prochnik S."/>
            <person name="Lindquist E."/>
            <person name="Dockter R.B."/>
            <person name="Adam C."/>
            <person name="Molina H."/>
            <person name="Bunkerborg J."/>
            <person name="Jin E."/>
            <person name="Buchheim M."/>
            <person name="Magnuson J."/>
        </authorList>
    </citation>
    <scope>NUCLEOTIDE SEQUENCE</scope>
    <source>
        <strain evidence="2">CCAP 19/18</strain>
    </source>
</reference>
<sequence>MQSRTSSSSRVFRGGGPFKEGLKRQRIELSLPLIAATDLDDWPGGVRQQFKAIQPLVEQILKLVKQVDGLQGPLVPEIWDDGDAVACWRSQNLAAVVFPTAQTLKRVKQLAEGPDAPSLLLIINPQWDERGSDFGFGPWRREKEETAAMFQTTYWLRQQRVYGDLVRVFRAHPGLWQAYVGQAFAGGASGGPTELLLELPVRPSYQQIEDKLRAMPEASINKSIMERMDREFKFNKDSLNRK</sequence>
<keyword evidence="3" id="KW-1185">Reference proteome</keyword>
<accession>A0ABQ7H537</accession>
<name>A0ABQ7H537_DUNSA</name>
<evidence type="ECO:0000259" key="1">
    <source>
        <dbReference type="Pfam" id="PF09353"/>
    </source>
</evidence>